<reference evidence="2" key="2">
    <citation type="submission" date="2020-09" db="EMBL/GenBank/DDBJ databases">
        <authorList>
            <person name="Sun Q."/>
            <person name="Zhou Y."/>
        </authorList>
    </citation>
    <scope>NUCLEOTIDE SEQUENCE</scope>
    <source>
        <strain evidence="2">CGMCC 4.7201</strain>
    </source>
</reference>
<evidence type="ECO:0000313" key="3">
    <source>
        <dbReference type="Proteomes" id="UP000641932"/>
    </source>
</evidence>
<dbReference type="Proteomes" id="UP000641932">
    <property type="component" value="Unassembled WGS sequence"/>
</dbReference>
<feature type="compositionally biased region" description="Pro residues" evidence="1">
    <location>
        <begin position="83"/>
        <end position="95"/>
    </location>
</feature>
<accession>A0A917ZWG3</accession>
<dbReference type="EMBL" id="BMMS01000030">
    <property type="protein sequence ID" value="GGO96744.1"/>
    <property type="molecule type" value="Genomic_DNA"/>
</dbReference>
<keyword evidence="3" id="KW-1185">Reference proteome</keyword>
<feature type="region of interest" description="Disordered" evidence="1">
    <location>
        <begin position="78"/>
        <end position="101"/>
    </location>
</feature>
<gene>
    <name evidence="2" type="ORF">GCM10012280_56950</name>
</gene>
<evidence type="ECO:0000313" key="2">
    <source>
        <dbReference type="EMBL" id="GGO96744.1"/>
    </source>
</evidence>
<name>A0A917ZWG3_9ACTN</name>
<protein>
    <submittedName>
        <fullName evidence="2">Uncharacterized protein</fullName>
    </submittedName>
</protein>
<comment type="caution">
    <text evidence="2">The sequence shown here is derived from an EMBL/GenBank/DDBJ whole genome shotgun (WGS) entry which is preliminary data.</text>
</comment>
<sequence>MDGAMSHLLSLIGPTGHGRHARTAAAEPFPWAGPPPLLMGPLHAHAREYAEIADSVVMTLKNLPLAERMSLHLAEPQLTRSALPPPAGRGRPPPLLAEGVGKSHAKGFTSFAGLILVILDGCLPPSARPERRRQDAGPRRW</sequence>
<proteinExistence type="predicted"/>
<evidence type="ECO:0000256" key="1">
    <source>
        <dbReference type="SAM" id="MobiDB-lite"/>
    </source>
</evidence>
<dbReference type="AlphaFoldDB" id="A0A917ZWG3"/>
<organism evidence="2 3">
    <name type="scientific">Wenjunlia tyrosinilytica</name>
    <dbReference type="NCBI Taxonomy" id="1544741"/>
    <lineage>
        <taxon>Bacteria</taxon>
        <taxon>Bacillati</taxon>
        <taxon>Actinomycetota</taxon>
        <taxon>Actinomycetes</taxon>
        <taxon>Kitasatosporales</taxon>
        <taxon>Streptomycetaceae</taxon>
        <taxon>Wenjunlia</taxon>
    </lineage>
</organism>
<reference evidence="2" key="1">
    <citation type="journal article" date="2014" name="Int. J. Syst. Evol. Microbiol.">
        <title>Complete genome sequence of Corynebacterium casei LMG S-19264T (=DSM 44701T), isolated from a smear-ripened cheese.</title>
        <authorList>
            <consortium name="US DOE Joint Genome Institute (JGI-PGF)"/>
            <person name="Walter F."/>
            <person name="Albersmeier A."/>
            <person name="Kalinowski J."/>
            <person name="Ruckert C."/>
        </authorList>
    </citation>
    <scope>NUCLEOTIDE SEQUENCE</scope>
    <source>
        <strain evidence="2">CGMCC 4.7201</strain>
    </source>
</reference>